<keyword evidence="2" id="KW-0472">Membrane</keyword>
<reference evidence="4 5" key="1">
    <citation type="submission" date="2018-03" db="EMBL/GenBank/DDBJ databases">
        <title>Genomic Encyclopedia of Type Strains, Phase III (KMG-III): the genomes of soil and plant-associated and newly described type strains.</title>
        <authorList>
            <person name="Whitman W."/>
        </authorList>
    </citation>
    <scope>NUCLEOTIDE SEQUENCE [LARGE SCALE GENOMIC DNA]</scope>
    <source>
        <strain evidence="4 5">CGMCC 1.07653</strain>
    </source>
</reference>
<evidence type="ECO:0000313" key="4">
    <source>
        <dbReference type="EMBL" id="PSL50612.1"/>
    </source>
</evidence>
<keyword evidence="4" id="KW-0808">Transferase</keyword>
<dbReference type="OrthoDB" id="9795390at2"/>
<dbReference type="GO" id="GO:0004672">
    <property type="term" value="F:protein kinase activity"/>
    <property type="evidence" value="ECO:0007669"/>
    <property type="project" value="InterPro"/>
</dbReference>
<proteinExistence type="inferred from homology"/>
<sequence>MKYITIYRIFSIVWMSIKFFLQIFLLNRRRLSEAERQRAWEALALKQAQVYKKQALRLEGLLIKFGQFLSTRADIMPPAFLDELAELVDQVPAVAWNDCVQVMTEAWGAPPEQVLGQIGRDPVASASIGQVYRAELKSGTKVAVKVQRPRIQKIIQADFYALRIVTWLAKRFTSLNERTDLNAMYREVQEVMGDELNFVQEMKNGEAFQEKYKDHPVFVIPSYHESLTTDKVLVMEWMDGENITNTAFADEHGLDREKIAKQLLEGFLDQVLQEGIFHADPHSGNLLLQKDGRIVLLDFGMAKWIEPKQAEAIQKLVAGFVFDRYDEVVEALRLLGFLLPQADEDEVKEALERMMADFFDGGERMPVWDEQQVEAFLERIQDIARTQPIHLPVEFAFLGRAVSTFTGVIYTLHPQLDLIQAGRPVVMDWLQANVNNRSSWTDWAAYYARPLVALPGKLQGFLDEPEKLRRTYIREERRTRLQRQMLQTRGLLYAGIGTGVIFSGAGLWTEAYNAIIFGGVLTFVSLVSAGFITKRLERRMRL</sequence>
<dbReference type="SUPFAM" id="SSF56112">
    <property type="entry name" value="Protein kinase-like (PK-like)"/>
    <property type="match status" value="1"/>
</dbReference>
<dbReference type="AlphaFoldDB" id="A0A2P8HWL2"/>
<dbReference type="CDD" id="cd05121">
    <property type="entry name" value="ABC1_ADCK3-like"/>
    <property type="match status" value="1"/>
</dbReference>
<dbReference type="InterPro" id="IPR004147">
    <property type="entry name" value="ABC1_dom"/>
</dbReference>
<feature type="transmembrane region" description="Helical" evidence="2">
    <location>
        <begin position="6"/>
        <end position="26"/>
    </location>
</feature>
<accession>A0A2P8HWL2</accession>
<dbReference type="EMBL" id="PYAV01000003">
    <property type="protein sequence ID" value="PSL50612.1"/>
    <property type="molecule type" value="Genomic_DNA"/>
</dbReference>
<dbReference type="PANTHER" id="PTHR10566">
    <property type="entry name" value="CHAPERONE-ACTIVITY OF BC1 COMPLEX CABC1 -RELATED"/>
    <property type="match status" value="1"/>
</dbReference>
<name>A0A2P8HWL2_9BACI</name>
<dbReference type="Pfam" id="PF03109">
    <property type="entry name" value="ABC1"/>
    <property type="match status" value="1"/>
</dbReference>
<keyword evidence="4" id="KW-0830">Ubiquinone</keyword>
<evidence type="ECO:0000259" key="3">
    <source>
        <dbReference type="PROSITE" id="PS50011"/>
    </source>
</evidence>
<comment type="caution">
    <text evidence="4">The sequence shown here is derived from an EMBL/GenBank/DDBJ whole genome shotgun (WGS) entry which is preliminary data.</text>
</comment>
<dbReference type="Proteomes" id="UP000242310">
    <property type="component" value="Unassembled WGS sequence"/>
</dbReference>
<dbReference type="PANTHER" id="PTHR10566:SF113">
    <property type="entry name" value="PROTEIN ACTIVITY OF BC1 COMPLEX KINASE 7, CHLOROPLASTIC"/>
    <property type="match status" value="1"/>
</dbReference>
<keyword evidence="2" id="KW-1133">Transmembrane helix</keyword>
<gene>
    <name evidence="4" type="ORF">B0H94_103225</name>
</gene>
<organism evidence="4 5">
    <name type="scientific">Salsuginibacillus halophilus</name>
    <dbReference type="NCBI Taxonomy" id="517424"/>
    <lineage>
        <taxon>Bacteria</taxon>
        <taxon>Bacillati</taxon>
        <taxon>Bacillota</taxon>
        <taxon>Bacilli</taxon>
        <taxon>Bacillales</taxon>
        <taxon>Bacillaceae</taxon>
        <taxon>Salsuginibacillus</taxon>
    </lineage>
</organism>
<evidence type="ECO:0000313" key="5">
    <source>
        <dbReference type="Proteomes" id="UP000242310"/>
    </source>
</evidence>
<keyword evidence="4" id="KW-0418">Kinase</keyword>
<evidence type="ECO:0000256" key="1">
    <source>
        <dbReference type="ARBA" id="ARBA00009670"/>
    </source>
</evidence>
<dbReference type="Gene3D" id="1.10.510.10">
    <property type="entry name" value="Transferase(Phosphotransferase) domain 1"/>
    <property type="match status" value="1"/>
</dbReference>
<comment type="similarity">
    <text evidence="1">Belongs to the protein kinase superfamily. ADCK protein kinase family.</text>
</comment>
<dbReference type="InterPro" id="IPR000719">
    <property type="entry name" value="Prot_kinase_dom"/>
</dbReference>
<feature type="transmembrane region" description="Helical" evidence="2">
    <location>
        <begin position="514"/>
        <end position="533"/>
    </location>
</feature>
<evidence type="ECO:0000256" key="2">
    <source>
        <dbReference type="SAM" id="Phobius"/>
    </source>
</evidence>
<feature type="transmembrane region" description="Helical" evidence="2">
    <location>
        <begin position="490"/>
        <end position="508"/>
    </location>
</feature>
<dbReference type="RefSeq" id="WP_106587927.1">
    <property type="nucleotide sequence ID" value="NZ_PYAV01000003.1"/>
</dbReference>
<feature type="domain" description="Protein kinase" evidence="3">
    <location>
        <begin position="117"/>
        <end position="452"/>
    </location>
</feature>
<dbReference type="GO" id="GO:0005524">
    <property type="term" value="F:ATP binding"/>
    <property type="evidence" value="ECO:0007669"/>
    <property type="project" value="InterPro"/>
</dbReference>
<dbReference type="InterPro" id="IPR050154">
    <property type="entry name" value="UbiB_kinase"/>
</dbReference>
<dbReference type="PROSITE" id="PS50011">
    <property type="entry name" value="PROTEIN_KINASE_DOM"/>
    <property type="match status" value="1"/>
</dbReference>
<keyword evidence="5" id="KW-1185">Reference proteome</keyword>
<dbReference type="SMART" id="SM00220">
    <property type="entry name" value="S_TKc"/>
    <property type="match status" value="1"/>
</dbReference>
<keyword evidence="2" id="KW-0812">Transmembrane</keyword>
<protein>
    <submittedName>
        <fullName evidence="4">Putative unusual protein kinase regulating ubiquinone biosynthesis (AarF/ABC1/UbiB family)</fullName>
    </submittedName>
</protein>
<dbReference type="InterPro" id="IPR011009">
    <property type="entry name" value="Kinase-like_dom_sf"/>
</dbReference>